<evidence type="ECO:0000256" key="8">
    <source>
        <dbReference type="ARBA" id="ARBA00022806"/>
    </source>
</evidence>
<evidence type="ECO:0000256" key="9">
    <source>
        <dbReference type="ARBA" id="ARBA00022833"/>
    </source>
</evidence>
<dbReference type="GO" id="GO:0009432">
    <property type="term" value="P:SOS response"/>
    <property type="evidence" value="ECO:0007669"/>
    <property type="project" value="InterPro"/>
</dbReference>
<evidence type="ECO:0000256" key="2">
    <source>
        <dbReference type="ARBA" id="ARBA00001947"/>
    </source>
</evidence>
<evidence type="ECO:0000256" key="16">
    <source>
        <dbReference type="ARBA" id="ARBA00034808"/>
    </source>
</evidence>
<keyword evidence="12" id="KW-0233">DNA recombination</keyword>
<dbReference type="InterPro" id="IPR029491">
    <property type="entry name" value="Helicase_HTH"/>
</dbReference>
<evidence type="ECO:0000256" key="5">
    <source>
        <dbReference type="ARBA" id="ARBA00022741"/>
    </source>
</evidence>
<dbReference type="AlphaFoldDB" id="A0A0P8DY25"/>
<dbReference type="SUPFAM" id="SSF52540">
    <property type="entry name" value="P-loop containing nucleoside triphosphate hydrolases"/>
    <property type="match status" value="1"/>
</dbReference>
<evidence type="ECO:0000256" key="15">
    <source>
        <dbReference type="ARBA" id="ARBA00034617"/>
    </source>
</evidence>
<dbReference type="PROSITE" id="PS50967">
    <property type="entry name" value="HRDC"/>
    <property type="match status" value="1"/>
</dbReference>
<dbReference type="InterPro" id="IPR001650">
    <property type="entry name" value="Helicase_C-like"/>
</dbReference>
<keyword evidence="8 20" id="KW-0347">Helicase</keyword>
<dbReference type="InterPro" id="IPR006293">
    <property type="entry name" value="DNA_helicase_ATP-dep_RecQ_bac"/>
</dbReference>
<name>A0A0P8DY25_9EURY</name>
<comment type="cofactor">
    <cofactor evidence="1">
        <name>Mg(2+)</name>
        <dbReference type="ChEBI" id="CHEBI:18420"/>
    </cofactor>
</comment>
<dbReference type="Pfam" id="PF16124">
    <property type="entry name" value="RecQ_Zn_bind"/>
    <property type="match status" value="1"/>
</dbReference>
<dbReference type="GO" id="GO:0016787">
    <property type="term" value="F:hydrolase activity"/>
    <property type="evidence" value="ECO:0007669"/>
    <property type="project" value="UniProtKB-KW"/>
</dbReference>
<keyword evidence="5" id="KW-0547">Nucleotide-binding</keyword>
<dbReference type="InterPro" id="IPR032284">
    <property type="entry name" value="RecQ_Zn-bd"/>
</dbReference>
<dbReference type="NCBIfam" id="TIGR01389">
    <property type="entry name" value="recQ"/>
    <property type="match status" value="1"/>
</dbReference>
<sequence>MQACGRCEALEKCGLKDEGLFDLCPKLKTFEDQKKIDTGSNRRNPVIDYDILRRYFGYPEFRQLQKDIILDVLKGNDVLVLMPTGGGKSLCYQYPSLLFKGLTIVISPLISLMKNQVDSMRMNGIPAEFINSSQSYQDIIKIKSALLQNNIRLLYIAPERFTVPSFLSFLKGLDISLFAIDEAHCISEWGHDFRPEYRQLKQIRQYFPDVPIIALTATATPKVRDDITTQLALSDCKRYLASFNRENLIYYVRPKQDAFRQIVEILRTKPGESGIIYCYSRKNVETITEGLKSAGFRALPYHAGLSANQRSQNQEKFIKDDVDVLVATVAFGMGIDKPNIRFVIHHDLPKNLEAYYQETGRAGRDGLKSECVLFYSYGDRQKIEYFLKQISNEKERQIAQNKLNDIINFSETNLCRRKLLLGYFGEDFKENNCKSCDNCLLPKEEIEATAEIMTILSCIDEMGERFGINYVIDVLTGGKGSRLLQNGHTSLRSYGSGKNLPKKMWHGFIRELIQRGYLKVEGEYPVIKLNQKSRDILSLSWSGVKNEKIYLVKPLTIEKQGLIEHNSKIEEDTADDALFEKLRILRKTLADARNQPPYMIFNDASLKMMASRQPCNPEDFRKITGVGDKKLESYGGIFISEIRRFCEKQDSCGYQVKKQSSESITLEMLDQGMNLDEITLKRNLSLNTIYLHIEKLILSGENIKIEKLIKKEKAELILSALTEIGGDALKPIKERLGDNFSYGEIRLVRAMTMKKV</sequence>
<comment type="cofactor">
    <cofactor evidence="2">
        <name>Zn(2+)</name>
        <dbReference type="ChEBI" id="CHEBI:29105"/>
    </cofactor>
</comment>
<dbReference type="GO" id="GO:0006260">
    <property type="term" value="P:DNA replication"/>
    <property type="evidence" value="ECO:0007669"/>
    <property type="project" value="InterPro"/>
</dbReference>
<dbReference type="SMART" id="SM00956">
    <property type="entry name" value="RQC"/>
    <property type="match status" value="1"/>
</dbReference>
<dbReference type="Pfam" id="PF00270">
    <property type="entry name" value="DEAD"/>
    <property type="match status" value="1"/>
</dbReference>
<evidence type="ECO:0000313" key="21">
    <source>
        <dbReference type="Proteomes" id="UP000050360"/>
    </source>
</evidence>
<dbReference type="Pfam" id="PF14493">
    <property type="entry name" value="HTH_40"/>
    <property type="match status" value="1"/>
</dbReference>
<accession>A0A0P8DY25</accession>
<dbReference type="Gene3D" id="1.10.10.10">
    <property type="entry name" value="Winged helix-like DNA-binding domain superfamily/Winged helix DNA-binding domain"/>
    <property type="match status" value="1"/>
</dbReference>
<evidence type="ECO:0000256" key="13">
    <source>
        <dbReference type="ARBA" id="ARBA00023204"/>
    </source>
</evidence>
<keyword evidence="13" id="KW-0234">DNA repair</keyword>
<keyword evidence="14" id="KW-0413">Isomerase</keyword>
<dbReference type="Pfam" id="PF09382">
    <property type="entry name" value="RQC"/>
    <property type="match status" value="1"/>
</dbReference>
<dbReference type="InterPro" id="IPR010997">
    <property type="entry name" value="HRDC-like_sf"/>
</dbReference>
<dbReference type="Gene3D" id="1.10.150.80">
    <property type="entry name" value="HRDC domain"/>
    <property type="match status" value="1"/>
</dbReference>
<feature type="domain" description="Helicase C-terminal" evidence="19">
    <location>
        <begin position="258"/>
        <end position="415"/>
    </location>
</feature>
<dbReference type="FunFam" id="3.40.50.300:FF:000296">
    <property type="entry name" value="ATP-dependent DNA helicase RecQ"/>
    <property type="match status" value="1"/>
</dbReference>
<dbReference type="InterPro" id="IPR004589">
    <property type="entry name" value="DNA_helicase_ATP-dep_RecQ"/>
</dbReference>
<dbReference type="GO" id="GO:0006310">
    <property type="term" value="P:DNA recombination"/>
    <property type="evidence" value="ECO:0007669"/>
    <property type="project" value="UniProtKB-KW"/>
</dbReference>
<evidence type="ECO:0000256" key="12">
    <source>
        <dbReference type="ARBA" id="ARBA00023172"/>
    </source>
</evidence>
<keyword evidence="10" id="KW-0067">ATP-binding</keyword>
<evidence type="ECO:0000256" key="14">
    <source>
        <dbReference type="ARBA" id="ARBA00023235"/>
    </source>
</evidence>
<comment type="similarity">
    <text evidence="3">Belongs to the helicase family. RecQ subfamily.</text>
</comment>
<evidence type="ECO:0000256" key="1">
    <source>
        <dbReference type="ARBA" id="ARBA00001946"/>
    </source>
</evidence>
<dbReference type="Gene3D" id="1.10.10.1390">
    <property type="entry name" value="ATP-dependent DNA helicase RecQ"/>
    <property type="match status" value="1"/>
</dbReference>
<dbReference type="CDD" id="cd17920">
    <property type="entry name" value="DEXHc_RecQ"/>
    <property type="match status" value="1"/>
</dbReference>
<evidence type="ECO:0000259" key="17">
    <source>
        <dbReference type="PROSITE" id="PS50967"/>
    </source>
</evidence>
<dbReference type="GO" id="GO:0005737">
    <property type="term" value="C:cytoplasm"/>
    <property type="evidence" value="ECO:0007669"/>
    <property type="project" value="TreeGrafter"/>
</dbReference>
<dbReference type="SUPFAM" id="SSF46785">
    <property type="entry name" value="Winged helix' DNA-binding domain"/>
    <property type="match status" value="1"/>
</dbReference>
<dbReference type="GO" id="GO:0009378">
    <property type="term" value="F:four-way junction helicase activity"/>
    <property type="evidence" value="ECO:0007669"/>
    <property type="project" value="TreeGrafter"/>
</dbReference>
<dbReference type="InterPro" id="IPR044876">
    <property type="entry name" value="HRDC_dom_sf"/>
</dbReference>
<feature type="domain" description="HRDC" evidence="17">
    <location>
        <begin position="572"/>
        <end position="652"/>
    </location>
</feature>
<dbReference type="InterPro" id="IPR036390">
    <property type="entry name" value="WH_DNA-bd_sf"/>
</dbReference>
<keyword evidence="11" id="KW-0238">DNA-binding</keyword>
<dbReference type="InterPro" id="IPR002121">
    <property type="entry name" value="HRDC_dom"/>
</dbReference>
<dbReference type="PROSITE" id="PS51192">
    <property type="entry name" value="HELICASE_ATP_BIND_1"/>
    <property type="match status" value="1"/>
</dbReference>
<evidence type="ECO:0000259" key="18">
    <source>
        <dbReference type="PROSITE" id="PS51192"/>
    </source>
</evidence>
<dbReference type="GO" id="GO:0003677">
    <property type="term" value="F:DNA binding"/>
    <property type="evidence" value="ECO:0007669"/>
    <property type="project" value="UniProtKB-KW"/>
</dbReference>
<keyword evidence="9" id="KW-0862">Zinc</keyword>
<dbReference type="GO" id="GO:0005694">
    <property type="term" value="C:chromosome"/>
    <property type="evidence" value="ECO:0007669"/>
    <property type="project" value="TreeGrafter"/>
</dbReference>
<dbReference type="PATRIC" id="fig|1719120.3.peg.3105"/>
<dbReference type="Pfam" id="PF00570">
    <property type="entry name" value="HRDC"/>
    <property type="match status" value="1"/>
</dbReference>
<proteinExistence type="inferred from homology"/>
<dbReference type="Gene3D" id="3.40.50.300">
    <property type="entry name" value="P-loop containing nucleotide triphosphate hydrolases"/>
    <property type="match status" value="2"/>
</dbReference>
<evidence type="ECO:0000256" key="3">
    <source>
        <dbReference type="ARBA" id="ARBA00005446"/>
    </source>
</evidence>
<feature type="domain" description="Helicase ATP-binding" evidence="18">
    <location>
        <begin position="69"/>
        <end position="237"/>
    </location>
</feature>
<gene>
    <name evidence="20" type="ORF">MPEBLZ_02852</name>
</gene>
<protein>
    <recommendedName>
        <fullName evidence="16">DNA 3'-5' helicase</fullName>
        <ecNumber evidence="16">5.6.2.4</ecNumber>
    </recommendedName>
</protein>
<dbReference type="CDD" id="cd18794">
    <property type="entry name" value="SF2_C_RecQ"/>
    <property type="match status" value="1"/>
</dbReference>
<dbReference type="InterPro" id="IPR036388">
    <property type="entry name" value="WH-like_DNA-bd_sf"/>
</dbReference>
<dbReference type="SMART" id="SM00490">
    <property type="entry name" value="HELICc"/>
    <property type="match status" value="1"/>
</dbReference>
<dbReference type="PROSITE" id="PS51194">
    <property type="entry name" value="HELICASE_CTER"/>
    <property type="match status" value="1"/>
</dbReference>
<dbReference type="SUPFAM" id="SSF47819">
    <property type="entry name" value="HRDC-like"/>
    <property type="match status" value="1"/>
</dbReference>
<dbReference type="InterPro" id="IPR011545">
    <property type="entry name" value="DEAD/DEAH_box_helicase_dom"/>
</dbReference>
<dbReference type="EMBL" id="LKCM01000218">
    <property type="protein sequence ID" value="KPQ42641.1"/>
    <property type="molecule type" value="Genomic_DNA"/>
</dbReference>
<dbReference type="GO" id="GO:0005524">
    <property type="term" value="F:ATP binding"/>
    <property type="evidence" value="ECO:0007669"/>
    <property type="project" value="UniProtKB-KW"/>
</dbReference>
<dbReference type="SMART" id="SM00341">
    <property type="entry name" value="HRDC"/>
    <property type="match status" value="1"/>
</dbReference>
<evidence type="ECO:0000256" key="11">
    <source>
        <dbReference type="ARBA" id="ARBA00023125"/>
    </source>
</evidence>
<evidence type="ECO:0000256" key="7">
    <source>
        <dbReference type="ARBA" id="ARBA00022801"/>
    </source>
</evidence>
<dbReference type="Pfam" id="PF00271">
    <property type="entry name" value="Helicase_C"/>
    <property type="match status" value="1"/>
</dbReference>
<dbReference type="InterPro" id="IPR018982">
    <property type="entry name" value="RQC_domain"/>
</dbReference>
<dbReference type="Proteomes" id="UP000050360">
    <property type="component" value="Unassembled WGS sequence"/>
</dbReference>
<reference evidence="20 21" key="1">
    <citation type="submission" date="2015-09" db="EMBL/GenBank/DDBJ databases">
        <title>A metagenomics-based metabolic model of nitrate-dependent anaerobic oxidation of methane by Methanoperedens-like archaea.</title>
        <authorList>
            <person name="Arshad A."/>
            <person name="Speth D.R."/>
            <person name="De Graaf R.M."/>
            <person name="Op Den Camp H.J."/>
            <person name="Jetten M.S."/>
            <person name="Welte C.U."/>
        </authorList>
    </citation>
    <scope>NUCLEOTIDE SEQUENCE [LARGE SCALE GENOMIC DNA]</scope>
</reference>
<evidence type="ECO:0000256" key="6">
    <source>
        <dbReference type="ARBA" id="ARBA00022763"/>
    </source>
</evidence>
<dbReference type="InterPro" id="IPR027417">
    <property type="entry name" value="P-loop_NTPase"/>
</dbReference>
<evidence type="ECO:0000256" key="4">
    <source>
        <dbReference type="ARBA" id="ARBA00022723"/>
    </source>
</evidence>
<dbReference type="PANTHER" id="PTHR13710:SF105">
    <property type="entry name" value="ATP-DEPENDENT DNA HELICASE Q1"/>
    <property type="match status" value="1"/>
</dbReference>
<evidence type="ECO:0000256" key="10">
    <source>
        <dbReference type="ARBA" id="ARBA00022840"/>
    </source>
</evidence>
<dbReference type="SMART" id="SM00487">
    <property type="entry name" value="DEXDc"/>
    <property type="match status" value="1"/>
</dbReference>
<dbReference type="FunFam" id="3.40.50.300:FF:000156">
    <property type="entry name" value="ATP-dependent DNA helicase recQ"/>
    <property type="match status" value="1"/>
</dbReference>
<comment type="catalytic activity">
    <reaction evidence="15">
        <text>Couples ATP hydrolysis with the unwinding of duplex DNA by translocating in the 3'-5' direction.</text>
        <dbReference type="EC" id="5.6.2.4"/>
    </reaction>
</comment>
<keyword evidence="7" id="KW-0378">Hydrolase</keyword>
<dbReference type="GO" id="GO:0046872">
    <property type="term" value="F:metal ion binding"/>
    <property type="evidence" value="ECO:0007669"/>
    <property type="project" value="UniProtKB-KW"/>
</dbReference>
<dbReference type="GO" id="GO:0043138">
    <property type="term" value="F:3'-5' DNA helicase activity"/>
    <property type="evidence" value="ECO:0007669"/>
    <property type="project" value="UniProtKB-EC"/>
</dbReference>
<evidence type="ECO:0000259" key="19">
    <source>
        <dbReference type="PROSITE" id="PS51194"/>
    </source>
</evidence>
<keyword evidence="6" id="KW-0227">DNA damage</keyword>
<evidence type="ECO:0000313" key="20">
    <source>
        <dbReference type="EMBL" id="KPQ42641.1"/>
    </source>
</evidence>
<keyword evidence="4" id="KW-0479">Metal-binding</keyword>
<dbReference type="NCBIfam" id="TIGR00614">
    <property type="entry name" value="recQ_fam"/>
    <property type="match status" value="1"/>
</dbReference>
<comment type="caution">
    <text evidence="20">The sequence shown here is derived from an EMBL/GenBank/DDBJ whole genome shotgun (WGS) entry which is preliminary data.</text>
</comment>
<dbReference type="GO" id="GO:0006281">
    <property type="term" value="P:DNA repair"/>
    <property type="evidence" value="ECO:0007669"/>
    <property type="project" value="UniProtKB-KW"/>
</dbReference>
<organism evidence="20 21">
    <name type="scientific">Candidatus Methanoperedens nitratireducens</name>
    <dbReference type="NCBI Taxonomy" id="1392998"/>
    <lineage>
        <taxon>Archaea</taxon>
        <taxon>Methanobacteriati</taxon>
        <taxon>Methanobacteriota</taxon>
        <taxon>Stenosarchaea group</taxon>
        <taxon>Methanomicrobia</taxon>
        <taxon>Methanosarcinales</taxon>
        <taxon>ANME-2 cluster</taxon>
        <taxon>Candidatus Methanoperedentaceae</taxon>
        <taxon>Candidatus Methanoperedens</taxon>
    </lineage>
</organism>
<dbReference type="PANTHER" id="PTHR13710">
    <property type="entry name" value="DNA HELICASE RECQ FAMILY MEMBER"/>
    <property type="match status" value="1"/>
</dbReference>
<dbReference type="InterPro" id="IPR014001">
    <property type="entry name" value="Helicase_ATP-bd"/>
</dbReference>
<dbReference type="EC" id="5.6.2.4" evidence="16"/>